<dbReference type="HAMAP" id="MF_01416">
    <property type="entry name" value="ATP_synth_delta_bact"/>
    <property type="match status" value="1"/>
</dbReference>
<evidence type="ECO:0000256" key="2">
    <source>
        <dbReference type="ARBA" id="ARBA00022448"/>
    </source>
</evidence>
<dbReference type="InterPro" id="IPR026015">
    <property type="entry name" value="ATP_synth_OSCP/delta_N_sf"/>
</dbReference>
<gene>
    <name evidence="8" type="primary">atpH</name>
    <name evidence="8" type="synonym">atpD</name>
    <name evidence="9" type="ORF">PROH_13255</name>
</gene>
<comment type="similarity">
    <text evidence="8">Belongs to the ATPase delta chain family.</text>
</comment>
<evidence type="ECO:0000256" key="3">
    <source>
        <dbReference type="ARBA" id="ARBA00022781"/>
    </source>
</evidence>
<dbReference type="GO" id="GO:0046933">
    <property type="term" value="F:proton-transporting ATP synthase activity, rotational mechanism"/>
    <property type="evidence" value="ECO:0007669"/>
    <property type="project" value="UniProtKB-UniRule"/>
</dbReference>
<keyword evidence="2 8" id="KW-0813">Transport</keyword>
<evidence type="ECO:0000313" key="9">
    <source>
        <dbReference type="EMBL" id="KKI98817.1"/>
    </source>
</evidence>
<evidence type="ECO:0000256" key="6">
    <source>
        <dbReference type="ARBA" id="ARBA00023196"/>
    </source>
</evidence>
<evidence type="ECO:0000256" key="1">
    <source>
        <dbReference type="ARBA" id="ARBA00004370"/>
    </source>
</evidence>
<comment type="caution">
    <text evidence="9">The sequence shown here is derived from an EMBL/GenBank/DDBJ whole genome shotgun (WGS) entry which is preliminary data.</text>
</comment>
<keyword evidence="6 8" id="KW-0139">CF(1)</keyword>
<dbReference type="PROSITE" id="PS00389">
    <property type="entry name" value="ATPASE_DELTA"/>
    <property type="match status" value="1"/>
</dbReference>
<evidence type="ECO:0000256" key="4">
    <source>
        <dbReference type="ARBA" id="ARBA00023065"/>
    </source>
</evidence>
<dbReference type="Pfam" id="PF00213">
    <property type="entry name" value="OSCP"/>
    <property type="match status" value="1"/>
</dbReference>
<evidence type="ECO:0000256" key="7">
    <source>
        <dbReference type="ARBA" id="ARBA00023310"/>
    </source>
</evidence>
<proteinExistence type="inferred from homology"/>
<keyword evidence="10" id="KW-1185">Reference proteome</keyword>
<dbReference type="NCBIfam" id="TIGR01145">
    <property type="entry name" value="ATP_synt_delta"/>
    <property type="match status" value="1"/>
</dbReference>
<dbReference type="Gene3D" id="1.10.520.20">
    <property type="entry name" value="N-terminal domain of the delta subunit of the F1F0-ATP synthase"/>
    <property type="match status" value="1"/>
</dbReference>
<keyword evidence="8" id="KW-0793">Thylakoid</keyword>
<comment type="function">
    <text evidence="8">F(1)F(0) ATP synthase produces ATP from ADP in the presence of a proton or sodium gradient. F-type ATPases consist of two structural domains, F(1) containing the extramembraneous catalytic core and F(0) containing the membrane proton channel, linked together by a central stalk and a peripheral stalk. During catalysis, ATP synthesis in the catalytic domain of F(1) is coupled via a rotary mechanism of the central stalk subunits to proton translocation.</text>
</comment>
<name>A0A0M2PUQ1_PROHO</name>
<reference evidence="9" key="1">
    <citation type="submission" date="2012-04" db="EMBL/GenBank/DDBJ databases">
        <authorList>
            <person name="Borisov I.G."/>
            <person name="Ivanikova N.V."/>
            <person name="Pinevich A.V."/>
        </authorList>
    </citation>
    <scope>NUCLEOTIDE SEQUENCE</scope>
    <source>
        <strain evidence="9">CALU 1027</strain>
    </source>
</reference>
<dbReference type="GO" id="GO:0031676">
    <property type="term" value="C:plasma membrane-derived thylakoid membrane"/>
    <property type="evidence" value="ECO:0007669"/>
    <property type="project" value="UniProtKB-SubCell"/>
</dbReference>
<keyword evidence="7 8" id="KW-0066">ATP synthesis</keyword>
<dbReference type="eggNOG" id="COG0712">
    <property type="taxonomic scope" value="Bacteria"/>
</dbReference>
<protein>
    <recommendedName>
        <fullName evidence="8">ATP synthase subunit delta</fullName>
    </recommendedName>
    <alternativeName>
        <fullName evidence="8">ATP synthase F(1) sector subunit delta</fullName>
    </alternativeName>
    <alternativeName>
        <fullName evidence="8">F-type ATPase subunit delta</fullName>
        <shortName evidence="8">F-ATPase subunit delta</shortName>
    </alternativeName>
</protein>
<dbReference type="GO" id="GO:0045259">
    <property type="term" value="C:proton-transporting ATP synthase complex"/>
    <property type="evidence" value="ECO:0007669"/>
    <property type="project" value="UniProtKB-KW"/>
</dbReference>
<dbReference type="PANTHER" id="PTHR11910">
    <property type="entry name" value="ATP SYNTHASE DELTA CHAIN"/>
    <property type="match status" value="1"/>
</dbReference>
<evidence type="ECO:0000313" key="10">
    <source>
        <dbReference type="Proteomes" id="UP000034681"/>
    </source>
</evidence>
<accession>A0A0M2PUQ1</accession>
<keyword evidence="3 8" id="KW-0375">Hydrogen ion transport</keyword>
<comment type="subcellular location">
    <subcellularLocation>
        <location evidence="8">Cellular thylakoid membrane</location>
        <topology evidence="8">Peripheral membrane protein</topology>
    </subcellularLocation>
    <subcellularLocation>
        <location evidence="1">Membrane</location>
    </subcellularLocation>
</comment>
<dbReference type="OrthoDB" id="9802471at2"/>
<dbReference type="PRINTS" id="PR00125">
    <property type="entry name" value="ATPASEDELTA"/>
</dbReference>
<sequence>MGRAVAAEILDPYAEALMSLAQSKDLVDRFGEEISDILKTLEDSADLQQVLVSPVYSSQHKKLLLSQIFGNSVHPLLSNFLLLLVDRKRIEFLAGIGHSYKVLFRALKKIELAEVTAAVELSSDQQRSVKDQVKAMTGAESVELSITLDPTIIGGIIIKVGSQVLDASIRGQLRRIGVSLNRASV</sequence>
<dbReference type="InterPro" id="IPR020781">
    <property type="entry name" value="ATPase_OSCP/d_CS"/>
</dbReference>
<dbReference type="AlphaFoldDB" id="A0A0M2PUQ1"/>
<dbReference type="SUPFAM" id="SSF47928">
    <property type="entry name" value="N-terminal domain of the delta subunit of the F1F0-ATP synthase"/>
    <property type="match status" value="1"/>
</dbReference>
<dbReference type="EMBL" id="AJTX02000006">
    <property type="protein sequence ID" value="KKI98817.1"/>
    <property type="molecule type" value="Genomic_DNA"/>
</dbReference>
<keyword evidence="4 8" id="KW-0406">Ion transport</keyword>
<keyword evidence="5 8" id="KW-0472">Membrane</keyword>
<dbReference type="InterPro" id="IPR000711">
    <property type="entry name" value="ATPase_OSCP/dsu"/>
</dbReference>
<dbReference type="STRING" id="317619.GCA_000332315_01782"/>
<evidence type="ECO:0000256" key="5">
    <source>
        <dbReference type="ARBA" id="ARBA00023136"/>
    </source>
</evidence>
<comment type="function">
    <text evidence="8">This protein is part of the stalk that links CF(0) to CF(1). It either transmits conformational changes from CF(0) to CF(1) or is implicated in proton conduction.</text>
</comment>
<evidence type="ECO:0000256" key="8">
    <source>
        <dbReference type="HAMAP-Rule" id="MF_01416"/>
    </source>
</evidence>
<organism evidence="9 10">
    <name type="scientific">Prochlorothrix hollandica PCC 9006 = CALU 1027</name>
    <dbReference type="NCBI Taxonomy" id="317619"/>
    <lineage>
        <taxon>Bacteria</taxon>
        <taxon>Bacillati</taxon>
        <taxon>Cyanobacteriota</taxon>
        <taxon>Cyanophyceae</taxon>
        <taxon>Prochlorotrichales</taxon>
        <taxon>Prochlorotrichaceae</taxon>
        <taxon>Prochlorothrix</taxon>
    </lineage>
</organism>
<dbReference type="Proteomes" id="UP000034681">
    <property type="component" value="Unassembled WGS sequence"/>
</dbReference>
<dbReference type="RefSeq" id="WP_016922610.1">
    <property type="nucleotide sequence ID" value="NZ_KB235937.1"/>
</dbReference>